<evidence type="ECO:0000313" key="3">
    <source>
        <dbReference type="Proteomes" id="UP000310636"/>
    </source>
</evidence>
<dbReference type="InterPro" id="IPR042274">
    <property type="entry name" value="YycH/YycI_2"/>
</dbReference>
<dbReference type="Proteomes" id="UP000310636">
    <property type="component" value="Unassembled WGS sequence"/>
</dbReference>
<dbReference type="Gene3D" id="3.30.310.160">
    <property type="entry name" value="YycH protein, domain 2"/>
    <property type="match status" value="1"/>
</dbReference>
<sequence>MIEGLKSVILALLVIVSLVQSYFLAYSMPSLEANVKTEQNYVSTDPLGPEEKLENLLYPEQLVVHMGDDKHTIFYPNDTFYDMVLDRLLSRKFKGFQRDSVDKINWDQIRKSDLGIEVRFGTAIPFELLERVFEIDADFLFSSDRVNRIWIFARQDREEVRTFFFSSDGRNVYEALRADLTVQDVQQFTGFGQYWTPFKYWQDGIYLPEEAKSYDILRVPFTSYTSDQLQRNLFTDPSTTRTIQDRQDGTQIYTDWKRGLKLETDVGWLSYTDLVAATEARNDLSDNIESSVQFVNEHGGWDQTHRLVRSEGPVGDSVIKFQQYYAGLPIVSGGGFRFGYMQLTIQQGEVSSYERSMFVMDSEEQVKGASQKLLAGSELLERIDEVSGGETVEAILPAYRPTLDGETMLLQPTWAIRLAGGEMRTVE</sequence>
<feature type="domain" description="Regulatory protein YycH" evidence="1">
    <location>
        <begin position="3"/>
        <end position="419"/>
    </location>
</feature>
<dbReference type="InterPro" id="IPR009996">
    <property type="entry name" value="YycH"/>
</dbReference>
<dbReference type="AlphaFoldDB" id="A0A4S4BIG2"/>
<accession>A0A4S4BIG2</accession>
<keyword evidence="3" id="KW-1185">Reference proteome</keyword>
<reference evidence="2 3" key="1">
    <citation type="submission" date="2019-04" db="EMBL/GenBank/DDBJ databases">
        <title>Cohnella sp. nov. isolated from preserved vegetables.</title>
        <authorList>
            <person name="Lin S.-Y."/>
            <person name="Hung M.-H."/>
            <person name="Young C.-C."/>
        </authorList>
    </citation>
    <scope>NUCLEOTIDE SEQUENCE [LARGE SCALE GENOMIC DNA]</scope>
    <source>
        <strain evidence="2 3">CC-MHH1044</strain>
    </source>
</reference>
<dbReference type="CDD" id="cd15787">
    <property type="entry name" value="YycH_N"/>
    <property type="match status" value="1"/>
</dbReference>
<evidence type="ECO:0000313" key="2">
    <source>
        <dbReference type="EMBL" id="THF74170.1"/>
    </source>
</evidence>
<dbReference type="EMBL" id="SSOB01000044">
    <property type="protein sequence ID" value="THF74170.1"/>
    <property type="molecule type" value="Genomic_DNA"/>
</dbReference>
<name>A0A4S4BIG2_9BACL</name>
<proteinExistence type="predicted"/>
<evidence type="ECO:0000259" key="1">
    <source>
        <dbReference type="Pfam" id="PF07435"/>
    </source>
</evidence>
<gene>
    <name evidence="2" type="ORF">E6C55_26465</name>
</gene>
<comment type="caution">
    <text evidence="2">The sequence shown here is derived from an EMBL/GenBank/DDBJ whole genome shotgun (WGS) entry which is preliminary data.</text>
</comment>
<dbReference type="Pfam" id="PF07435">
    <property type="entry name" value="YycH"/>
    <property type="match status" value="1"/>
</dbReference>
<dbReference type="OrthoDB" id="2382185at2"/>
<organism evidence="2 3">
    <name type="scientific">Cohnella fermenti</name>
    <dbReference type="NCBI Taxonomy" id="2565925"/>
    <lineage>
        <taxon>Bacteria</taxon>
        <taxon>Bacillati</taxon>
        <taxon>Bacillota</taxon>
        <taxon>Bacilli</taxon>
        <taxon>Bacillales</taxon>
        <taxon>Paenibacillaceae</taxon>
        <taxon>Cohnella</taxon>
    </lineage>
</organism>
<protein>
    <recommendedName>
        <fullName evidence="1">Regulatory protein YycH domain-containing protein</fullName>
    </recommendedName>
</protein>
<dbReference type="RefSeq" id="WP_136372844.1">
    <property type="nucleotide sequence ID" value="NZ_SSOB01000044.1"/>
</dbReference>